<proteinExistence type="predicted"/>
<reference evidence="2" key="1">
    <citation type="submission" date="2017-07" db="EMBL/GenBank/DDBJ databases">
        <title>Taro Niue Genome Assembly and Annotation.</title>
        <authorList>
            <person name="Atibalentja N."/>
            <person name="Keating K."/>
            <person name="Fields C.J."/>
        </authorList>
    </citation>
    <scope>NUCLEOTIDE SEQUENCE</scope>
    <source>
        <strain evidence="2">Niue_2</strain>
        <tissue evidence="2">Leaf</tissue>
    </source>
</reference>
<evidence type="ECO:0000313" key="2">
    <source>
        <dbReference type="EMBL" id="MQL72799.1"/>
    </source>
</evidence>
<evidence type="ECO:0000256" key="1">
    <source>
        <dbReference type="SAM" id="MobiDB-lite"/>
    </source>
</evidence>
<name>A0A843TX02_COLES</name>
<dbReference type="EMBL" id="NMUH01000142">
    <property type="protein sequence ID" value="MQL72799.1"/>
    <property type="molecule type" value="Genomic_DNA"/>
</dbReference>
<organism evidence="2 3">
    <name type="scientific">Colocasia esculenta</name>
    <name type="common">Wild taro</name>
    <name type="synonym">Arum esculentum</name>
    <dbReference type="NCBI Taxonomy" id="4460"/>
    <lineage>
        <taxon>Eukaryota</taxon>
        <taxon>Viridiplantae</taxon>
        <taxon>Streptophyta</taxon>
        <taxon>Embryophyta</taxon>
        <taxon>Tracheophyta</taxon>
        <taxon>Spermatophyta</taxon>
        <taxon>Magnoliopsida</taxon>
        <taxon>Liliopsida</taxon>
        <taxon>Araceae</taxon>
        <taxon>Aroideae</taxon>
        <taxon>Colocasieae</taxon>
        <taxon>Colocasia</taxon>
    </lineage>
</organism>
<gene>
    <name evidence="2" type="ORF">Taro_005115</name>
</gene>
<sequence length="80" mass="8771">MEGICSRSRRPLSSSCPPPSRVATPLWGDIPPSPLKTAATGFTLCDLRTLACKWWQTFLATLVVCSTWASPFEFVLQTSP</sequence>
<keyword evidence="3" id="KW-1185">Reference proteome</keyword>
<protein>
    <submittedName>
        <fullName evidence="2">Uncharacterized protein</fullName>
    </submittedName>
</protein>
<dbReference type="AlphaFoldDB" id="A0A843TX02"/>
<dbReference type="Proteomes" id="UP000652761">
    <property type="component" value="Unassembled WGS sequence"/>
</dbReference>
<comment type="caution">
    <text evidence="2">The sequence shown here is derived from an EMBL/GenBank/DDBJ whole genome shotgun (WGS) entry which is preliminary data.</text>
</comment>
<evidence type="ECO:0000313" key="3">
    <source>
        <dbReference type="Proteomes" id="UP000652761"/>
    </source>
</evidence>
<feature type="region of interest" description="Disordered" evidence="1">
    <location>
        <begin position="1"/>
        <end position="22"/>
    </location>
</feature>
<accession>A0A843TX02</accession>